<dbReference type="Pfam" id="PF02668">
    <property type="entry name" value="TauD"/>
    <property type="match status" value="1"/>
</dbReference>
<keyword evidence="5" id="KW-0408">Iron</keyword>
<dbReference type="PANTHER" id="PTHR30468:SF1">
    <property type="entry name" value="ALPHA-KETOGLUTARATE-DEPENDENT SULFONATE DIOXYGENASE"/>
    <property type="match status" value="1"/>
</dbReference>
<dbReference type="EMBL" id="BMHK01000002">
    <property type="protein sequence ID" value="GGB88639.1"/>
    <property type="molecule type" value="Genomic_DNA"/>
</dbReference>
<evidence type="ECO:0000259" key="6">
    <source>
        <dbReference type="Pfam" id="PF02668"/>
    </source>
</evidence>
<reference evidence="7" key="1">
    <citation type="journal article" date="2014" name="Int. J. Syst. Evol. Microbiol.">
        <title>Complete genome sequence of Corynebacterium casei LMG S-19264T (=DSM 44701T), isolated from a smear-ripened cheese.</title>
        <authorList>
            <consortium name="US DOE Joint Genome Institute (JGI-PGF)"/>
            <person name="Walter F."/>
            <person name="Albersmeier A."/>
            <person name="Kalinowski J."/>
            <person name="Ruckert C."/>
        </authorList>
    </citation>
    <scope>NUCLEOTIDE SEQUENCE</scope>
    <source>
        <strain evidence="7">CGMCC 1.15095</strain>
    </source>
</reference>
<evidence type="ECO:0000313" key="7">
    <source>
        <dbReference type="EMBL" id="GGB88639.1"/>
    </source>
</evidence>
<dbReference type="PANTHER" id="PTHR30468">
    <property type="entry name" value="ALPHA-KETOGLUTARATE-DEPENDENT SULFONATE DIOXYGENASE"/>
    <property type="match status" value="1"/>
</dbReference>
<dbReference type="SUPFAM" id="SSF51197">
    <property type="entry name" value="Clavaminate synthase-like"/>
    <property type="match status" value="1"/>
</dbReference>
<evidence type="ECO:0000256" key="4">
    <source>
        <dbReference type="ARBA" id="ARBA00023002"/>
    </source>
</evidence>
<keyword evidence="2" id="KW-0479">Metal-binding</keyword>
<comment type="caution">
    <text evidence="7">The sequence shown here is derived from an EMBL/GenBank/DDBJ whole genome shotgun (WGS) entry which is preliminary data.</text>
</comment>
<keyword evidence="3 7" id="KW-0223">Dioxygenase</keyword>
<dbReference type="GO" id="GO:0016706">
    <property type="term" value="F:2-oxoglutarate-dependent dioxygenase activity"/>
    <property type="evidence" value="ECO:0007669"/>
    <property type="project" value="TreeGrafter"/>
</dbReference>
<protein>
    <submittedName>
        <fullName evidence="7">Dioxygenase TauD/TfdA family protein</fullName>
    </submittedName>
</protein>
<evidence type="ECO:0000313" key="8">
    <source>
        <dbReference type="Proteomes" id="UP000608154"/>
    </source>
</evidence>
<evidence type="ECO:0000256" key="1">
    <source>
        <dbReference type="ARBA" id="ARBA00005896"/>
    </source>
</evidence>
<keyword evidence="8" id="KW-1185">Reference proteome</keyword>
<dbReference type="InterPro" id="IPR003819">
    <property type="entry name" value="TauD/TfdA-like"/>
</dbReference>
<dbReference type="Proteomes" id="UP000608154">
    <property type="component" value="Unassembled WGS sequence"/>
</dbReference>
<dbReference type="InterPro" id="IPR042098">
    <property type="entry name" value="TauD-like_sf"/>
</dbReference>
<feature type="domain" description="TauD/TfdA-like" evidence="6">
    <location>
        <begin position="12"/>
        <end position="295"/>
    </location>
</feature>
<dbReference type="AlphaFoldDB" id="A0A916TPT7"/>
<sequence>MRAYTVSPLREDLPFGVRIGGLTRELLEGKALRDEIDRLFVEHGMIVFEDVEQSDEIQLALSSCFGPLKEHPVKGVARVDGARLPGVIEIRSRRGRGIVEVDGRQLSHWLPWHFDHCYNDELNRAGVLRSVERVEEGGITGFLDGKALYDTFPKDLLERIEGRDIVYRLETQYDDLRFGRPARYRTIEPKPMPAGFEEQVAAMPRAIHPAVWTRPTGEKVLHVSAYMAQGIAGDETPEGCALLEDVCQEINRLAAACSYHHKWRPTDMVIWDNLRMLHCVSGNDPDQERLMYRTTIAGDYGLGRWETAPREAANVDAMA</sequence>
<dbReference type="GO" id="GO:0005737">
    <property type="term" value="C:cytoplasm"/>
    <property type="evidence" value="ECO:0007669"/>
    <property type="project" value="TreeGrafter"/>
</dbReference>
<dbReference type="Gene3D" id="3.60.130.10">
    <property type="entry name" value="Clavaminate synthase-like"/>
    <property type="match status" value="1"/>
</dbReference>
<dbReference type="InterPro" id="IPR051323">
    <property type="entry name" value="AtsK-like"/>
</dbReference>
<organism evidence="7 8">
    <name type="scientific">Novosphingobium endophyticum</name>
    <dbReference type="NCBI Taxonomy" id="1955250"/>
    <lineage>
        <taxon>Bacteria</taxon>
        <taxon>Pseudomonadati</taxon>
        <taxon>Pseudomonadota</taxon>
        <taxon>Alphaproteobacteria</taxon>
        <taxon>Sphingomonadales</taxon>
        <taxon>Sphingomonadaceae</taxon>
        <taxon>Novosphingobium</taxon>
    </lineage>
</organism>
<evidence type="ECO:0000256" key="2">
    <source>
        <dbReference type="ARBA" id="ARBA00022723"/>
    </source>
</evidence>
<name>A0A916TPT7_9SPHN</name>
<reference evidence="7" key="2">
    <citation type="submission" date="2020-09" db="EMBL/GenBank/DDBJ databases">
        <authorList>
            <person name="Sun Q."/>
            <person name="Zhou Y."/>
        </authorList>
    </citation>
    <scope>NUCLEOTIDE SEQUENCE</scope>
    <source>
        <strain evidence="7">CGMCC 1.15095</strain>
    </source>
</reference>
<gene>
    <name evidence="7" type="ORF">GCM10011494_03660</name>
</gene>
<dbReference type="GO" id="GO:0046872">
    <property type="term" value="F:metal ion binding"/>
    <property type="evidence" value="ECO:0007669"/>
    <property type="project" value="UniProtKB-KW"/>
</dbReference>
<dbReference type="RefSeq" id="WP_188767733.1">
    <property type="nucleotide sequence ID" value="NZ_BMHK01000002.1"/>
</dbReference>
<accession>A0A916TPT7</accession>
<proteinExistence type="inferred from homology"/>
<evidence type="ECO:0000256" key="3">
    <source>
        <dbReference type="ARBA" id="ARBA00022964"/>
    </source>
</evidence>
<keyword evidence="4" id="KW-0560">Oxidoreductase</keyword>
<comment type="similarity">
    <text evidence="1">Belongs to the TfdA dioxygenase family.</text>
</comment>
<evidence type="ECO:0000256" key="5">
    <source>
        <dbReference type="ARBA" id="ARBA00023004"/>
    </source>
</evidence>